<dbReference type="Pfam" id="PF14244">
    <property type="entry name" value="Retrotran_gag_3"/>
    <property type="match status" value="1"/>
</dbReference>
<evidence type="ECO:0000313" key="4">
    <source>
        <dbReference type="Proteomes" id="UP001627284"/>
    </source>
</evidence>
<sequence>MAPNSADSQAQPTTSSCGAAIVIDHNHPLFLHASDVSGVQIVSFQLTGIENYSVWFRSMKIALLGRNKLGMVDGSCKKEDFLGLENNWERVNAIVLSWIMNSVSKSLLGGIMYASNARVVWDDLFERFNKIDGSRTFNLHKEIATLSQGTSSVSAYYSKLKGLWEEFEALVPAPGCACAGSKEYVVHLQTLKLFQFLMGLNDSYLQARSQILMLKPVSTVNQAYSMILSDESQRSVVANAGVLGTGPANLQSSFDTVMYSRTSGAQQRFKKGYNLVCDFCKIKGHTRENCYKIIGYPQDFKFKKKGSNSSAYNVTGEVDDSVKSSTCTNSSDARDGHMRGDEEFRTQSQLDSCALTREQYAQILQLLEKKSEVPHCVNAAGTLQWKGEDDW</sequence>
<feature type="compositionally biased region" description="Basic and acidic residues" evidence="1">
    <location>
        <begin position="332"/>
        <end position="342"/>
    </location>
</feature>
<keyword evidence="4" id="KW-1185">Reference proteome</keyword>
<evidence type="ECO:0000259" key="2">
    <source>
        <dbReference type="Pfam" id="PF14244"/>
    </source>
</evidence>
<evidence type="ECO:0000313" key="3">
    <source>
        <dbReference type="EMBL" id="KAL3382222.1"/>
    </source>
</evidence>
<reference evidence="3 4" key="1">
    <citation type="submission" date="2024-05" db="EMBL/GenBank/DDBJ databases">
        <title>De novo assembly of an allotetraploid wild potato.</title>
        <authorList>
            <person name="Hosaka A.J."/>
        </authorList>
    </citation>
    <scope>NUCLEOTIDE SEQUENCE [LARGE SCALE GENOMIC DNA]</scope>
    <source>
        <tissue evidence="3">Young leaves</tissue>
    </source>
</reference>
<name>A0ABD2VMK9_9SOLN</name>
<protein>
    <recommendedName>
        <fullName evidence="2">Retrotransposon Copia-like N-terminal domain-containing protein</fullName>
    </recommendedName>
</protein>
<dbReference type="Proteomes" id="UP001627284">
    <property type="component" value="Unassembled WGS sequence"/>
</dbReference>
<feature type="domain" description="Retrotransposon Copia-like N-terminal" evidence="2">
    <location>
        <begin position="32"/>
        <end position="78"/>
    </location>
</feature>
<evidence type="ECO:0000256" key="1">
    <source>
        <dbReference type="SAM" id="MobiDB-lite"/>
    </source>
</evidence>
<comment type="caution">
    <text evidence="3">The sequence shown here is derived from an EMBL/GenBank/DDBJ whole genome shotgun (WGS) entry which is preliminary data.</text>
</comment>
<organism evidence="3 4">
    <name type="scientific">Solanum stoloniferum</name>
    <dbReference type="NCBI Taxonomy" id="62892"/>
    <lineage>
        <taxon>Eukaryota</taxon>
        <taxon>Viridiplantae</taxon>
        <taxon>Streptophyta</taxon>
        <taxon>Embryophyta</taxon>
        <taxon>Tracheophyta</taxon>
        <taxon>Spermatophyta</taxon>
        <taxon>Magnoliopsida</taxon>
        <taxon>eudicotyledons</taxon>
        <taxon>Gunneridae</taxon>
        <taxon>Pentapetalae</taxon>
        <taxon>asterids</taxon>
        <taxon>lamiids</taxon>
        <taxon>Solanales</taxon>
        <taxon>Solanaceae</taxon>
        <taxon>Solanoideae</taxon>
        <taxon>Solaneae</taxon>
        <taxon>Solanum</taxon>
    </lineage>
</organism>
<accession>A0ABD2VMK9</accession>
<dbReference type="InterPro" id="IPR029472">
    <property type="entry name" value="Copia-like_N"/>
</dbReference>
<proteinExistence type="predicted"/>
<dbReference type="AlphaFoldDB" id="A0ABD2VMK9"/>
<gene>
    <name evidence="3" type="ORF">AABB24_002004</name>
</gene>
<dbReference type="PANTHER" id="PTHR37610">
    <property type="entry name" value="CCHC-TYPE DOMAIN-CONTAINING PROTEIN"/>
    <property type="match status" value="1"/>
</dbReference>
<feature type="region of interest" description="Disordered" evidence="1">
    <location>
        <begin position="323"/>
        <end position="342"/>
    </location>
</feature>
<dbReference type="EMBL" id="JBJKTR010000001">
    <property type="protein sequence ID" value="KAL3382222.1"/>
    <property type="molecule type" value="Genomic_DNA"/>
</dbReference>
<dbReference type="PANTHER" id="PTHR37610:SF86">
    <property type="entry name" value="RETROTRANSPOSON COPIA-LIKE N-TERMINAL DOMAIN-CONTAINING PROTEIN"/>
    <property type="match status" value="1"/>
</dbReference>